<dbReference type="Proteomes" id="UP000220768">
    <property type="component" value="Unassembled WGS sequence"/>
</dbReference>
<keyword evidence="4 8" id="KW-0223">Dioxygenase</keyword>
<name>A0A2A6JBJ4_9HYPH</name>
<evidence type="ECO:0000259" key="7">
    <source>
        <dbReference type="PROSITE" id="PS00083"/>
    </source>
</evidence>
<evidence type="ECO:0000256" key="2">
    <source>
        <dbReference type="ARBA" id="ARBA00007825"/>
    </source>
</evidence>
<keyword evidence="9" id="KW-1185">Reference proteome</keyword>
<dbReference type="GO" id="GO:0008199">
    <property type="term" value="F:ferric iron binding"/>
    <property type="evidence" value="ECO:0007669"/>
    <property type="project" value="InterPro"/>
</dbReference>
<keyword evidence="3" id="KW-0479">Metal-binding</keyword>
<proteinExistence type="inferred from homology"/>
<evidence type="ECO:0000256" key="3">
    <source>
        <dbReference type="ARBA" id="ARBA00022723"/>
    </source>
</evidence>
<evidence type="ECO:0000256" key="4">
    <source>
        <dbReference type="ARBA" id="ARBA00022964"/>
    </source>
</evidence>
<dbReference type="PANTHER" id="PTHR33711:SF7">
    <property type="entry name" value="INTRADIOL RING-CLEAVAGE DIOXYGENASES DOMAIN-CONTAINING PROTEIN-RELATED"/>
    <property type="match status" value="1"/>
</dbReference>
<evidence type="ECO:0000313" key="8">
    <source>
        <dbReference type="EMBL" id="PDT03277.1"/>
    </source>
</evidence>
<comment type="cofactor">
    <cofactor evidence="1">
        <name>Fe(3+)</name>
        <dbReference type="ChEBI" id="CHEBI:29034"/>
    </cofactor>
</comment>
<keyword evidence="5" id="KW-0560">Oxidoreductase</keyword>
<gene>
    <name evidence="8" type="ORF">CO666_16900</name>
</gene>
<dbReference type="PROSITE" id="PS00083">
    <property type="entry name" value="INTRADIOL_DIOXYGENAS"/>
    <property type="match status" value="1"/>
</dbReference>
<dbReference type="InterPro" id="IPR007535">
    <property type="entry name" value="Catechol_dOase_N"/>
</dbReference>
<dbReference type="Pfam" id="PF04444">
    <property type="entry name" value="Dioxygenase_N"/>
    <property type="match status" value="1"/>
</dbReference>
<organism evidence="8 9">
    <name type="scientific">Rhizobium chutanense</name>
    <dbReference type="NCBI Taxonomy" id="2035448"/>
    <lineage>
        <taxon>Bacteria</taxon>
        <taxon>Pseudomonadati</taxon>
        <taxon>Pseudomonadota</taxon>
        <taxon>Alphaproteobacteria</taxon>
        <taxon>Hyphomicrobiales</taxon>
        <taxon>Rhizobiaceae</taxon>
        <taxon>Rhizobium/Agrobacterium group</taxon>
        <taxon>Rhizobium</taxon>
    </lineage>
</organism>
<evidence type="ECO:0000256" key="1">
    <source>
        <dbReference type="ARBA" id="ARBA00001965"/>
    </source>
</evidence>
<evidence type="ECO:0000256" key="6">
    <source>
        <dbReference type="ARBA" id="ARBA00023004"/>
    </source>
</evidence>
<dbReference type="CDD" id="cd03461">
    <property type="entry name" value="1_2-HQD"/>
    <property type="match status" value="1"/>
</dbReference>
<dbReference type="RefSeq" id="WP_097613257.1">
    <property type="nucleotide sequence ID" value="NZ_NWSV01000009.1"/>
</dbReference>
<dbReference type="GO" id="GO:0018576">
    <property type="term" value="F:catechol 1,2-dioxygenase activity"/>
    <property type="evidence" value="ECO:0007669"/>
    <property type="project" value="InterPro"/>
</dbReference>
<accession>A0A2A6JBJ4</accession>
<dbReference type="GO" id="GO:0009712">
    <property type="term" value="P:catechol-containing compound metabolic process"/>
    <property type="evidence" value="ECO:0007669"/>
    <property type="project" value="InterPro"/>
</dbReference>
<evidence type="ECO:0000313" key="9">
    <source>
        <dbReference type="Proteomes" id="UP000220768"/>
    </source>
</evidence>
<dbReference type="PANTHER" id="PTHR33711">
    <property type="entry name" value="DIOXYGENASE, PUTATIVE (AFU_ORTHOLOGUE AFUA_2G02910)-RELATED"/>
    <property type="match status" value="1"/>
</dbReference>
<dbReference type="Pfam" id="PF00775">
    <property type="entry name" value="Dioxygenase_C"/>
    <property type="match status" value="1"/>
</dbReference>
<keyword evidence="6" id="KW-0408">Iron</keyword>
<comment type="similarity">
    <text evidence="2">Belongs to the intradiol ring-cleavage dioxygenase family.</text>
</comment>
<dbReference type="InterPro" id="IPR015889">
    <property type="entry name" value="Intradiol_dOase_core"/>
</dbReference>
<dbReference type="EMBL" id="NWSV01000009">
    <property type="protein sequence ID" value="PDT03277.1"/>
    <property type="molecule type" value="Genomic_DNA"/>
</dbReference>
<protein>
    <submittedName>
        <fullName evidence="8">6-chlorohydroxyquinol-1,2-dioxygenase</fullName>
    </submittedName>
</protein>
<sequence>MNKQTDLAYFTEENSAAVVNARIDKTKAHPRMAEVIDALTRHLHAFIKEVEPTHEEWLTGIKFLTETGHMCTEWRQEFILLSDILGVSMLVDAINNRRPSGATENTILGPFYVANRPMLPNGDNICKDMKGEPCLVTGTVRDTEGRLIPGAVVDVWQTNDDGFYDVQQKGVQPEENMRGAFTTDAEGRYWFRTVKPRFYPIPDDGPVGKLLGQLGRHPFRAAHIHAIVTAEGYDTVITHIFEPNCRYLREDTVFGVKESLVGHFEKVEDTLEAAEAGFDGAPFFWKVQADWVLARSHGGKAIVHHV</sequence>
<feature type="domain" description="Intradiol ring-cleavage dioxygenases" evidence="7">
    <location>
        <begin position="136"/>
        <end position="164"/>
    </location>
</feature>
<comment type="caution">
    <text evidence="8">The sequence shown here is derived from an EMBL/GenBank/DDBJ whole genome shotgun (WGS) entry which is preliminary data.</text>
</comment>
<dbReference type="InterPro" id="IPR050770">
    <property type="entry name" value="Intradiol_RC_Dioxygenase"/>
</dbReference>
<evidence type="ECO:0000256" key="5">
    <source>
        <dbReference type="ARBA" id="ARBA00023002"/>
    </source>
</evidence>
<dbReference type="AlphaFoldDB" id="A0A2A6JBJ4"/>
<dbReference type="SUPFAM" id="SSF49482">
    <property type="entry name" value="Aromatic compound dioxygenase"/>
    <property type="match status" value="1"/>
</dbReference>
<reference evidence="8 9" key="1">
    <citation type="submission" date="2017-09" db="EMBL/GenBank/DDBJ databases">
        <title>Comparative genomics of rhizobia isolated from Phaseolus vulgaris in China.</title>
        <authorList>
            <person name="Tong W."/>
        </authorList>
    </citation>
    <scope>NUCLEOTIDE SEQUENCE [LARGE SCALE GENOMIC DNA]</scope>
    <source>
        <strain evidence="8 9">C5</strain>
    </source>
</reference>
<dbReference type="InterPro" id="IPR000627">
    <property type="entry name" value="Intradiol_dOase_C"/>
</dbReference>
<dbReference type="InterPro" id="IPR039390">
    <property type="entry name" value="1_2-HQD/HQD"/>
</dbReference>
<dbReference type="Gene3D" id="2.60.130.10">
    <property type="entry name" value="Aromatic compound dioxygenase"/>
    <property type="match status" value="1"/>
</dbReference>